<dbReference type="EMBL" id="LQYN01000045">
    <property type="protein sequence ID" value="KYD07412.1"/>
    <property type="molecule type" value="Genomic_DNA"/>
</dbReference>
<organism evidence="10 12">
    <name type="scientific">Heyndrickxia sporothermodurans</name>
    <dbReference type="NCBI Taxonomy" id="46224"/>
    <lineage>
        <taxon>Bacteria</taxon>
        <taxon>Bacillati</taxon>
        <taxon>Bacillota</taxon>
        <taxon>Bacilli</taxon>
        <taxon>Bacillales</taxon>
        <taxon>Bacillaceae</taxon>
        <taxon>Heyndrickxia</taxon>
    </lineage>
</organism>
<protein>
    <submittedName>
        <fullName evidence="11">Transporter substrate-binding domain-containing protein</fullName>
    </submittedName>
</protein>
<dbReference type="SMART" id="SM00062">
    <property type="entry name" value="PBPb"/>
    <property type="match status" value="1"/>
</dbReference>
<dbReference type="PROSITE" id="PS01039">
    <property type="entry name" value="SBP_BACTERIAL_3"/>
    <property type="match status" value="1"/>
</dbReference>
<keyword evidence="4" id="KW-0564">Palmitate</keyword>
<evidence type="ECO:0000256" key="6">
    <source>
        <dbReference type="RuleBase" id="RU003744"/>
    </source>
</evidence>
<evidence type="ECO:0000313" key="10">
    <source>
        <dbReference type="EMBL" id="KYD07412.1"/>
    </source>
</evidence>
<feature type="domain" description="Ionotropic glutamate receptor C-terminal" evidence="9">
    <location>
        <begin position="45"/>
        <end position="267"/>
    </location>
</feature>
<evidence type="ECO:0000313" key="11">
    <source>
        <dbReference type="EMBL" id="QQX26958.1"/>
    </source>
</evidence>
<feature type="domain" description="Solute-binding protein family 3/N-terminal" evidence="8">
    <location>
        <begin position="45"/>
        <end position="267"/>
    </location>
</feature>
<accession>A0A150L6T8</accession>
<dbReference type="PROSITE" id="PS51257">
    <property type="entry name" value="PROKAR_LIPOPROTEIN"/>
    <property type="match status" value="1"/>
</dbReference>
<reference evidence="10 12" key="1">
    <citation type="submission" date="2016-01" db="EMBL/GenBank/DDBJ databases">
        <title>Genome Sequences of Twelve Sporeforming Bacillus Species Isolated from Foods.</title>
        <authorList>
            <person name="Berendsen E.M."/>
            <person name="Wells-Bennik M.H."/>
            <person name="Krawcyk A.O."/>
            <person name="De Jong A."/>
            <person name="Holsappel S."/>
            <person name="Eijlander R.T."/>
            <person name="Kuipers O.P."/>
        </authorList>
    </citation>
    <scope>NUCLEOTIDE SEQUENCE [LARGE SCALE GENOMIC DNA]</scope>
    <source>
        <strain evidence="10 12">B4102</strain>
    </source>
</reference>
<dbReference type="GO" id="GO:0006865">
    <property type="term" value="P:amino acid transport"/>
    <property type="evidence" value="ECO:0007669"/>
    <property type="project" value="TreeGrafter"/>
</dbReference>
<dbReference type="InterPro" id="IPR001638">
    <property type="entry name" value="Solute-binding_3/MltF_N"/>
</dbReference>
<evidence type="ECO:0000259" key="9">
    <source>
        <dbReference type="SMART" id="SM00079"/>
    </source>
</evidence>
<dbReference type="RefSeq" id="WP_066231107.1">
    <property type="nucleotide sequence ID" value="NZ_CP066701.1"/>
</dbReference>
<dbReference type="InterPro" id="IPR018313">
    <property type="entry name" value="SBP_3_CS"/>
</dbReference>
<dbReference type="Pfam" id="PF00497">
    <property type="entry name" value="SBP_bac_3"/>
    <property type="match status" value="1"/>
</dbReference>
<dbReference type="SUPFAM" id="SSF53850">
    <property type="entry name" value="Periplasmic binding protein-like II"/>
    <property type="match status" value="1"/>
</dbReference>
<dbReference type="GO" id="GO:0030288">
    <property type="term" value="C:outer membrane-bounded periplasmic space"/>
    <property type="evidence" value="ECO:0007669"/>
    <property type="project" value="TreeGrafter"/>
</dbReference>
<evidence type="ECO:0000256" key="3">
    <source>
        <dbReference type="ARBA" id="ARBA00022729"/>
    </source>
</evidence>
<keyword evidence="2" id="KW-0813">Transport</keyword>
<evidence type="ECO:0000256" key="7">
    <source>
        <dbReference type="SAM" id="SignalP"/>
    </source>
</evidence>
<proteinExistence type="inferred from homology"/>
<dbReference type="GO" id="GO:0016020">
    <property type="term" value="C:membrane"/>
    <property type="evidence" value="ECO:0007669"/>
    <property type="project" value="InterPro"/>
</dbReference>
<dbReference type="PANTHER" id="PTHR30085:SF6">
    <property type="entry name" value="ABC TRANSPORTER GLUTAMINE-BINDING PROTEIN GLNH"/>
    <property type="match status" value="1"/>
</dbReference>
<dbReference type="OrthoDB" id="115856at2"/>
<gene>
    <name evidence="10" type="ORF">B4102_2983</name>
    <name evidence="11" type="ORF">JGZ69_09380</name>
</gene>
<dbReference type="InterPro" id="IPR051455">
    <property type="entry name" value="Bact_solute-bind_prot3"/>
</dbReference>
<evidence type="ECO:0000256" key="2">
    <source>
        <dbReference type="ARBA" id="ARBA00022448"/>
    </source>
</evidence>
<name>A0A150L6T8_9BACI</name>
<feature type="signal peptide" evidence="7">
    <location>
        <begin position="1"/>
        <end position="22"/>
    </location>
</feature>
<dbReference type="Proteomes" id="UP000595512">
    <property type="component" value="Chromosome"/>
</dbReference>
<keyword evidence="3 7" id="KW-0732">Signal</keyword>
<evidence type="ECO:0000256" key="1">
    <source>
        <dbReference type="ARBA" id="ARBA00010333"/>
    </source>
</evidence>
<dbReference type="GO" id="GO:0005576">
    <property type="term" value="C:extracellular region"/>
    <property type="evidence" value="ECO:0007669"/>
    <property type="project" value="TreeGrafter"/>
</dbReference>
<dbReference type="GeneID" id="62499274"/>
<evidence type="ECO:0000313" key="12">
    <source>
        <dbReference type="Proteomes" id="UP000075666"/>
    </source>
</evidence>
<dbReference type="EMBL" id="CP066701">
    <property type="protein sequence ID" value="QQX26958.1"/>
    <property type="molecule type" value="Genomic_DNA"/>
</dbReference>
<evidence type="ECO:0000313" key="13">
    <source>
        <dbReference type="Proteomes" id="UP000595512"/>
    </source>
</evidence>
<dbReference type="AlphaFoldDB" id="A0A150L6T8"/>
<dbReference type="SMART" id="SM00079">
    <property type="entry name" value="PBPe"/>
    <property type="match status" value="1"/>
</dbReference>
<evidence type="ECO:0000256" key="4">
    <source>
        <dbReference type="ARBA" id="ARBA00023139"/>
    </source>
</evidence>
<dbReference type="GO" id="GO:0015276">
    <property type="term" value="F:ligand-gated monoatomic ion channel activity"/>
    <property type="evidence" value="ECO:0007669"/>
    <property type="project" value="InterPro"/>
</dbReference>
<dbReference type="KEGG" id="hspo:JGZ69_09380"/>
<evidence type="ECO:0000256" key="5">
    <source>
        <dbReference type="ARBA" id="ARBA00023288"/>
    </source>
</evidence>
<keyword evidence="12" id="KW-1185">Reference proteome</keyword>
<dbReference type="STRING" id="46224.B4102_2983"/>
<comment type="similarity">
    <text evidence="1 6">Belongs to the bacterial solute-binding protein 3 family.</text>
</comment>
<dbReference type="PATRIC" id="fig|46224.3.peg.2901"/>
<dbReference type="PANTHER" id="PTHR30085">
    <property type="entry name" value="AMINO ACID ABC TRANSPORTER PERMEASE"/>
    <property type="match status" value="1"/>
</dbReference>
<feature type="chain" id="PRO_5043134709" evidence="7">
    <location>
        <begin position="23"/>
        <end position="267"/>
    </location>
</feature>
<dbReference type="InterPro" id="IPR001320">
    <property type="entry name" value="Iontro_rcpt_C"/>
</dbReference>
<reference evidence="11 13" key="2">
    <citation type="submission" date="2020-12" db="EMBL/GenBank/DDBJ databases">
        <title>Taxonomic evaluation of the Bacillus sporothermodurans group of bacteria based on whole genome sequences.</title>
        <authorList>
            <person name="Fiedler G."/>
            <person name="Herbstmann A.-D."/>
            <person name="Doll E."/>
            <person name="Wenning M."/>
            <person name="Brinks E."/>
            <person name="Kabisch J."/>
            <person name="Breitenwieser F."/>
            <person name="Lappann M."/>
            <person name="Boehnlein C."/>
            <person name="Franz C."/>
        </authorList>
    </citation>
    <scope>NUCLEOTIDE SEQUENCE [LARGE SCALE GENOMIC DNA]</scope>
    <source>
        <strain evidence="11 13">DSM 10599</strain>
    </source>
</reference>
<keyword evidence="5" id="KW-0449">Lipoprotein</keyword>
<dbReference type="Gene3D" id="3.40.190.10">
    <property type="entry name" value="Periplasmic binding protein-like II"/>
    <property type="match status" value="2"/>
</dbReference>
<sequence>MKKMKKWLFLGVVFTLIAALMAGCGKSSSGDSSKSTLEKIKDRGKFVVGVKYDTYLFGYKDPKSGDVTGFDIDIAKALAKKIFGDENKIELVEITSKTRIPKLKNGDIDAIIATMTISEERKKEVNFSDVYFDAGQSLLVKKGSPIKSVEDLKKGTKVLAVKGATSGENVKKVAPDTELLEFENYAEAFTALKSGKGDALTTDNSILYGMAAQDSNYEVVGGTFTEEPYGIAVKKGDKEFTDYINKFLKELKDSGEYDKIKEKWIKE</sequence>
<evidence type="ECO:0000259" key="8">
    <source>
        <dbReference type="SMART" id="SM00062"/>
    </source>
</evidence>
<dbReference type="Proteomes" id="UP000075666">
    <property type="component" value="Unassembled WGS sequence"/>
</dbReference>